<dbReference type="RefSeq" id="WP_169260940.1">
    <property type="nucleotide sequence ID" value="NZ_WTVQ01000021.1"/>
</dbReference>
<comment type="caution">
    <text evidence="3">The sequence shown here is derived from an EMBL/GenBank/DDBJ whole genome shotgun (WGS) entry which is preliminary data.</text>
</comment>
<reference evidence="3 4" key="1">
    <citation type="submission" date="2019-12" db="EMBL/GenBank/DDBJ databases">
        <title>Comparative genomics gives insights into the taxonomy of the Azoarcus-Aromatoleum group and reveals separate origins of nif in the plant-associated Azoarcus and non-plant-associated Aromatoleum sub-groups.</title>
        <authorList>
            <person name="Lafos M."/>
            <person name="Maluk M."/>
            <person name="Batista M."/>
            <person name="Junghare M."/>
            <person name="Carmona M."/>
            <person name="Faoro H."/>
            <person name="Cruz L.M."/>
            <person name="Battistoni F."/>
            <person name="De Souza E."/>
            <person name="Pedrosa F."/>
            <person name="Chen W.-M."/>
            <person name="Poole P.S."/>
            <person name="Dixon R.A."/>
            <person name="James E.K."/>
        </authorList>
    </citation>
    <scope>NUCLEOTIDE SEQUENCE [LARGE SCALE GENOMIC DNA]</scope>
    <source>
        <strain evidence="3 4">22Lin</strain>
    </source>
</reference>
<proteinExistence type="predicted"/>
<dbReference type="InterPro" id="IPR021994">
    <property type="entry name" value="DUF3592"/>
</dbReference>
<protein>
    <submittedName>
        <fullName evidence="3">DUF3592 domain-containing protein</fullName>
    </submittedName>
</protein>
<organism evidence="3 4">
    <name type="scientific">Aromatoleum diolicum</name>
    <dbReference type="NCBI Taxonomy" id="75796"/>
    <lineage>
        <taxon>Bacteria</taxon>
        <taxon>Pseudomonadati</taxon>
        <taxon>Pseudomonadota</taxon>
        <taxon>Betaproteobacteria</taxon>
        <taxon>Rhodocyclales</taxon>
        <taxon>Rhodocyclaceae</taxon>
        <taxon>Aromatoleum</taxon>
    </lineage>
</organism>
<keyword evidence="1" id="KW-0472">Membrane</keyword>
<keyword evidence="4" id="KW-1185">Reference proteome</keyword>
<evidence type="ECO:0000313" key="3">
    <source>
        <dbReference type="EMBL" id="NMG75786.1"/>
    </source>
</evidence>
<dbReference type="EMBL" id="WTVQ01000021">
    <property type="protein sequence ID" value="NMG75786.1"/>
    <property type="molecule type" value="Genomic_DNA"/>
</dbReference>
<name>A0ABX1QBL6_9RHOO</name>
<feature type="domain" description="DUF3592" evidence="2">
    <location>
        <begin position="82"/>
        <end position="141"/>
    </location>
</feature>
<feature type="transmembrane region" description="Helical" evidence="1">
    <location>
        <begin position="146"/>
        <end position="171"/>
    </location>
</feature>
<dbReference type="Proteomes" id="UP000648984">
    <property type="component" value="Unassembled WGS sequence"/>
</dbReference>
<accession>A0ABX1QBL6</accession>
<sequence>MFVPQAPSSLRVRLASLVIRVGVPLLGVTLLILGLLGLVSFAVLPAFEALRSRDWQPVPAVLETVAVQPPPSRLHPPLDAVAVRYRYTIGGIDYAYDCFDPHAGLYLHKASSEVLAELRASREIVVWVNPANPAEAMARRDLRWPVLLFSLPALLMSLIGGLLVFAGMLAWNNVDLKLARRPSGGH</sequence>
<dbReference type="Pfam" id="PF12158">
    <property type="entry name" value="DUF3592"/>
    <property type="match status" value="1"/>
</dbReference>
<evidence type="ECO:0000313" key="4">
    <source>
        <dbReference type="Proteomes" id="UP000648984"/>
    </source>
</evidence>
<keyword evidence="1" id="KW-1133">Transmembrane helix</keyword>
<evidence type="ECO:0000259" key="2">
    <source>
        <dbReference type="Pfam" id="PF12158"/>
    </source>
</evidence>
<gene>
    <name evidence="3" type="ORF">GPA25_13545</name>
</gene>
<feature type="transmembrane region" description="Helical" evidence="1">
    <location>
        <begin position="17"/>
        <end position="44"/>
    </location>
</feature>
<evidence type="ECO:0000256" key="1">
    <source>
        <dbReference type="SAM" id="Phobius"/>
    </source>
</evidence>
<keyword evidence="1" id="KW-0812">Transmembrane</keyword>